<keyword evidence="9" id="KW-1185">Reference proteome</keyword>
<evidence type="ECO:0000259" key="6">
    <source>
        <dbReference type="Pfam" id="PF01743"/>
    </source>
</evidence>
<dbReference type="SUPFAM" id="SSF81891">
    <property type="entry name" value="Poly A polymerase C-terminal region-like"/>
    <property type="match status" value="1"/>
</dbReference>
<proteinExistence type="inferred from homology"/>
<dbReference type="FunFam" id="3.30.460.10:FF:000019">
    <property type="entry name" value="tRNA nucleotidyltransferase cca2"/>
    <property type="match status" value="1"/>
</dbReference>
<organism evidence="8 9">
    <name type="scientific">Gymnopilus junonius</name>
    <name type="common">Spectacular rustgill mushroom</name>
    <name type="synonym">Gymnopilus spectabilis subsp. junonius</name>
    <dbReference type="NCBI Taxonomy" id="109634"/>
    <lineage>
        <taxon>Eukaryota</taxon>
        <taxon>Fungi</taxon>
        <taxon>Dikarya</taxon>
        <taxon>Basidiomycota</taxon>
        <taxon>Agaricomycotina</taxon>
        <taxon>Agaricomycetes</taxon>
        <taxon>Agaricomycetidae</taxon>
        <taxon>Agaricales</taxon>
        <taxon>Agaricineae</taxon>
        <taxon>Hymenogastraceae</taxon>
        <taxon>Gymnopilus</taxon>
    </lineage>
</organism>
<dbReference type="OrthoDB" id="445712at2759"/>
<evidence type="ECO:0000313" key="9">
    <source>
        <dbReference type="Proteomes" id="UP000724874"/>
    </source>
</evidence>
<dbReference type="GO" id="GO:0001680">
    <property type="term" value="P:tRNA 3'-terminal CCA addition"/>
    <property type="evidence" value="ECO:0007669"/>
    <property type="project" value="TreeGrafter"/>
</dbReference>
<dbReference type="Gene3D" id="3.30.460.10">
    <property type="entry name" value="Beta Polymerase, domain 2"/>
    <property type="match status" value="1"/>
</dbReference>
<comment type="similarity">
    <text evidence="1 5">Belongs to the tRNA nucleotidyltransferase/poly(A) polymerase family.</text>
</comment>
<dbReference type="GO" id="GO:0052927">
    <property type="term" value="F:CC tRNA cytidylyltransferase activity"/>
    <property type="evidence" value="ECO:0007669"/>
    <property type="project" value="TreeGrafter"/>
</dbReference>
<feature type="domain" description="Poly A polymerase head" evidence="6">
    <location>
        <begin position="73"/>
        <end position="212"/>
    </location>
</feature>
<dbReference type="Gene3D" id="1.10.3090.10">
    <property type="entry name" value="cca-adding enzyme, domain 2"/>
    <property type="match status" value="1"/>
</dbReference>
<sequence length="576" mass="64623">MNRIRCISSYTLSQRFVTCRSIRTMPLRKASVHYITVPEKLEIHLTEVENKICTLLHDCSEFLREKKRISTTCRIAGGWVRDKLLGHQTNDMDVALSNIMGLAFAEHLRDFAHSKGVELGHITKIEQNPEQSKHLETATMKMFGMDIDLVNLRSEEYAVGSRIPTDVAFGTPLEDALRRDITINALFYNVDSRVVEDFTEKGLHDLHHGIIRTPMPPLETFLDDPLRVLRCVRFASRFGFELVPELKDAVKGRIVQEALISKVARERVGDEVGKMITGPAPLHSAQIIHELSLYHSIFSVVPPEVKESLSDQFLEQNPADALGAASILNALLSPSQFPELIPHSYLLSVVTVDSSCKARLFLAALLVPYMDLTYKDKKKKSNAVTTSVIRDSLKLGTQHHFLDGIPVLFSALPLIKEHLKEHSDHPMTRVKLGLLLRDKLVHNMNTGNHWTTSLLFALVTDLEPFYDILKDSLDIDAASKVISSYNLLVDTIIHLGLQDDVESKPLLNGRDIRAAFGVAKAGPWIGKVLEDVIEWQLAHPSGTPDDCLQWLKGKDASSYIDSDESSEVPTKRLRTK</sequence>
<protein>
    <recommendedName>
        <fullName evidence="10">tRNA nucleotidyltransferase</fullName>
    </recommendedName>
</protein>
<dbReference type="Pfam" id="PF12627">
    <property type="entry name" value="PolyA_pol_RNAbd"/>
    <property type="match status" value="1"/>
</dbReference>
<keyword evidence="2 5" id="KW-0808">Transferase</keyword>
<evidence type="ECO:0000259" key="7">
    <source>
        <dbReference type="Pfam" id="PF12627"/>
    </source>
</evidence>
<evidence type="ECO:0000256" key="4">
    <source>
        <dbReference type="ARBA" id="ARBA00022884"/>
    </source>
</evidence>
<dbReference type="AlphaFoldDB" id="A0A9P5TTN3"/>
<evidence type="ECO:0000256" key="5">
    <source>
        <dbReference type="RuleBase" id="RU003953"/>
    </source>
</evidence>
<comment type="caution">
    <text evidence="8">The sequence shown here is derived from an EMBL/GenBank/DDBJ whole genome shotgun (WGS) entry which is preliminary data.</text>
</comment>
<evidence type="ECO:0000256" key="2">
    <source>
        <dbReference type="ARBA" id="ARBA00022679"/>
    </source>
</evidence>
<dbReference type="PANTHER" id="PTHR13734:SF5">
    <property type="entry name" value="CCA TRNA NUCLEOTIDYLTRANSFERASE, MITOCHONDRIAL"/>
    <property type="match status" value="1"/>
</dbReference>
<gene>
    <name evidence="8" type="ORF">CPB84DRAFT_1759891</name>
</gene>
<dbReference type="PANTHER" id="PTHR13734">
    <property type="entry name" value="TRNA-NUCLEOTIDYLTRANSFERASE"/>
    <property type="match status" value="1"/>
</dbReference>
<evidence type="ECO:0000256" key="3">
    <source>
        <dbReference type="ARBA" id="ARBA00022741"/>
    </source>
</evidence>
<keyword evidence="3" id="KW-0547">Nucleotide-binding</keyword>
<dbReference type="InterPro" id="IPR002646">
    <property type="entry name" value="PolA_pol_head_dom"/>
</dbReference>
<dbReference type="SUPFAM" id="SSF81301">
    <property type="entry name" value="Nucleotidyltransferase"/>
    <property type="match status" value="1"/>
</dbReference>
<dbReference type="Proteomes" id="UP000724874">
    <property type="component" value="Unassembled WGS sequence"/>
</dbReference>
<dbReference type="GO" id="GO:0052929">
    <property type="term" value="F:ATP:3'-cytidine-cytidine-tRNA adenylyltransferase activity"/>
    <property type="evidence" value="ECO:0007669"/>
    <property type="project" value="TreeGrafter"/>
</dbReference>
<evidence type="ECO:0008006" key="10">
    <source>
        <dbReference type="Google" id="ProtNLM"/>
    </source>
</evidence>
<evidence type="ECO:0000256" key="1">
    <source>
        <dbReference type="ARBA" id="ARBA00007265"/>
    </source>
</evidence>
<dbReference type="CDD" id="cd05398">
    <property type="entry name" value="NT_ClassII-CCAase"/>
    <property type="match status" value="1"/>
</dbReference>
<dbReference type="InterPro" id="IPR032828">
    <property type="entry name" value="PolyA_RNA-bd"/>
</dbReference>
<dbReference type="GO" id="GO:0003723">
    <property type="term" value="F:RNA binding"/>
    <property type="evidence" value="ECO:0007669"/>
    <property type="project" value="UniProtKB-KW"/>
</dbReference>
<dbReference type="GO" id="GO:0005739">
    <property type="term" value="C:mitochondrion"/>
    <property type="evidence" value="ECO:0007669"/>
    <property type="project" value="UniProtKB-ARBA"/>
</dbReference>
<accession>A0A9P5TTN3</accession>
<feature type="domain" description="tRNA nucleotidyltransferase/poly(A) polymerase RNA and SrmB- binding" evidence="7">
    <location>
        <begin position="258"/>
        <end position="305"/>
    </location>
</feature>
<dbReference type="EMBL" id="JADNYJ010000002">
    <property type="protein sequence ID" value="KAF8912926.1"/>
    <property type="molecule type" value="Genomic_DNA"/>
</dbReference>
<dbReference type="Pfam" id="PF01743">
    <property type="entry name" value="PolyA_pol"/>
    <property type="match status" value="1"/>
</dbReference>
<keyword evidence="4 5" id="KW-0694">RNA-binding</keyword>
<dbReference type="InterPro" id="IPR043519">
    <property type="entry name" value="NT_sf"/>
</dbReference>
<evidence type="ECO:0000313" key="8">
    <source>
        <dbReference type="EMBL" id="KAF8912926.1"/>
    </source>
</evidence>
<name>A0A9P5TTN3_GYMJU</name>
<dbReference type="GO" id="GO:0000166">
    <property type="term" value="F:nucleotide binding"/>
    <property type="evidence" value="ECO:0007669"/>
    <property type="project" value="UniProtKB-KW"/>
</dbReference>
<reference evidence="8" key="1">
    <citation type="submission" date="2020-11" db="EMBL/GenBank/DDBJ databases">
        <authorList>
            <consortium name="DOE Joint Genome Institute"/>
            <person name="Ahrendt S."/>
            <person name="Riley R."/>
            <person name="Andreopoulos W."/>
            <person name="LaButti K."/>
            <person name="Pangilinan J."/>
            <person name="Ruiz-duenas F.J."/>
            <person name="Barrasa J.M."/>
            <person name="Sanchez-Garcia M."/>
            <person name="Camarero S."/>
            <person name="Miyauchi S."/>
            <person name="Serrano A."/>
            <person name="Linde D."/>
            <person name="Babiker R."/>
            <person name="Drula E."/>
            <person name="Ayuso-Fernandez I."/>
            <person name="Pacheco R."/>
            <person name="Padilla G."/>
            <person name="Ferreira P."/>
            <person name="Barriuso J."/>
            <person name="Kellner H."/>
            <person name="Castanera R."/>
            <person name="Alfaro M."/>
            <person name="Ramirez L."/>
            <person name="Pisabarro A.G."/>
            <person name="Kuo A."/>
            <person name="Tritt A."/>
            <person name="Lipzen A."/>
            <person name="He G."/>
            <person name="Yan M."/>
            <person name="Ng V."/>
            <person name="Cullen D."/>
            <person name="Martin F."/>
            <person name="Rosso M.-N."/>
            <person name="Henrissat B."/>
            <person name="Hibbett D."/>
            <person name="Martinez A.T."/>
            <person name="Grigoriev I.V."/>
        </authorList>
    </citation>
    <scope>NUCLEOTIDE SEQUENCE</scope>
    <source>
        <strain evidence="8">AH 44721</strain>
    </source>
</reference>